<evidence type="ECO:0000313" key="4">
    <source>
        <dbReference type="EMBL" id="KAG5263253.1"/>
    </source>
</evidence>
<proteinExistence type="inferred from homology"/>
<keyword evidence="3" id="KW-1133">Transmembrane helix</keyword>
<keyword evidence="5" id="KW-1185">Reference proteome</keyword>
<gene>
    <name evidence="4" type="ORF">AALO_G00284310</name>
</gene>
<name>A0AAV6FK33_9TELE</name>
<organism evidence="4 5">
    <name type="scientific">Alosa alosa</name>
    <name type="common">allis shad</name>
    <dbReference type="NCBI Taxonomy" id="278164"/>
    <lineage>
        <taxon>Eukaryota</taxon>
        <taxon>Metazoa</taxon>
        <taxon>Chordata</taxon>
        <taxon>Craniata</taxon>
        <taxon>Vertebrata</taxon>
        <taxon>Euteleostomi</taxon>
        <taxon>Actinopterygii</taxon>
        <taxon>Neopterygii</taxon>
        <taxon>Teleostei</taxon>
        <taxon>Clupei</taxon>
        <taxon>Clupeiformes</taxon>
        <taxon>Clupeoidei</taxon>
        <taxon>Clupeidae</taxon>
        <taxon>Alosa</taxon>
    </lineage>
</organism>
<dbReference type="GO" id="GO:0016020">
    <property type="term" value="C:membrane"/>
    <property type="evidence" value="ECO:0007669"/>
    <property type="project" value="TreeGrafter"/>
</dbReference>
<protein>
    <submittedName>
        <fullName evidence="4">Uncharacterized protein</fullName>
    </submittedName>
</protein>
<evidence type="ECO:0000256" key="2">
    <source>
        <dbReference type="SAM" id="MobiDB-lite"/>
    </source>
</evidence>
<comment type="caution">
    <text evidence="4">The sequence shown here is derived from an EMBL/GenBank/DDBJ whole genome shotgun (WGS) entry which is preliminary data.</text>
</comment>
<feature type="region of interest" description="Disordered" evidence="2">
    <location>
        <begin position="47"/>
        <end position="73"/>
    </location>
</feature>
<reference evidence="4" key="1">
    <citation type="submission" date="2020-10" db="EMBL/GenBank/DDBJ databases">
        <title>Chromosome-scale genome assembly of the Allis shad, Alosa alosa.</title>
        <authorList>
            <person name="Margot Z."/>
            <person name="Christophe K."/>
            <person name="Cabau C."/>
            <person name="Louis A."/>
            <person name="Berthelot C."/>
            <person name="Parey E."/>
            <person name="Roest Crollius H."/>
            <person name="Montfort J."/>
            <person name="Robinson-Rechavi M."/>
            <person name="Bucao C."/>
            <person name="Bouchez O."/>
            <person name="Gislard M."/>
            <person name="Lluch J."/>
            <person name="Milhes M."/>
            <person name="Lampietro C."/>
            <person name="Lopez Roques C."/>
            <person name="Donnadieu C."/>
            <person name="Braasch I."/>
            <person name="Desvignes T."/>
            <person name="Postlethwait J."/>
            <person name="Bobe J."/>
            <person name="Guiguen Y."/>
        </authorList>
    </citation>
    <scope>NUCLEOTIDE SEQUENCE</scope>
    <source>
        <strain evidence="4">M-15738</strain>
        <tissue evidence="4">Blood</tissue>
    </source>
</reference>
<feature type="transmembrane region" description="Helical" evidence="3">
    <location>
        <begin position="20"/>
        <end position="40"/>
    </location>
</feature>
<dbReference type="PANTHER" id="PTHR46332:SF4">
    <property type="entry name" value="ASPARTATE BETA-HYDROXYLASE DOMAIN-CONTAINING 1"/>
    <property type="match status" value="1"/>
</dbReference>
<dbReference type="EMBL" id="JADWDJ010000022">
    <property type="protein sequence ID" value="KAG5263253.1"/>
    <property type="molecule type" value="Genomic_DNA"/>
</dbReference>
<keyword evidence="3" id="KW-0812">Transmembrane</keyword>
<dbReference type="Proteomes" id="UP000823561">
    <property type="component" value="Chromosome 22"/>
</dbReference>
<dbReference type="PANTHER" id="PTHR46332">
    <property type="entry name" value="ASPARTATE BETA-HYDROXYLASE DOMAIN-CONTAINING PROTEIN 2"/>
    <property type="match status" value="1"/>
</dbReference>
<accession>A0AAV6FK33</accession>
<evidence type="ECO:0000256" key="3">
    <source>
        <dbReference type="SAM" id="Phobius"/>
    </source>
</evidence>
<dbReference type="InterPro" id="IPR051821">
    <property type="entry name" value="Asp/Asn_beta-hydroxylase"/>
</dbReference>
<comment type="similarity">
    <text evidence="1">Belongs to the aspartyl/asparaginyl beta-hydroxylase family.</text>
</comment>
<evidence type="ECO:0000313" key="5">
    <source>
        <dbReference type="Proteomes" id="UP000823561"/>
    </source>
</evidence>
<evidence type="ECO:0000256" key="1">
    <source>
        <dbReference type="ARBA" id="ARBA00007730"/>
    </source>
</evidence>
<sequence length="198" mass="21844">MWWNLEQLTLPPVTGLLSLASPPVTGLLWSLLLLFLWYCYRLGSEPSPRGRSHTLPRQTSSPEPRPSMEANAPITMETSDGQGVESYLTPVLSHALFPVSASAGSRKLYEALQEYAKRYSWSGMARIHRGLRHQVCVALNCRGVLSVRPCCAAGAPTLHQFQRLPGSGSHQESVWAEPTGPLTHVSDVTWVLLRMARG</sequence>
<keyword evidence="3" id="KW-0472">Membrane</keyword>
<dbReference type="AlphaFoldDB" id="A0AAV6FK33"/>